<evidence type="ECO:0000256" key="8">
    <source>
        <dbReference type="ARBA" id="ARBA00022692"/>
    </source>
</evidence>
<evidence type="ECO:0000256" key="7">
    <source>
        <dbReference type="ARBA" id="ARBA00022598"/>
    </source>
</evidence>
<evidence type="ECO:0000256" key="14">
    <source>
        <dbReference type="HAMAP-Rule" id="MF_01602"/>
    </source>
</evidence>
<dbReference type="GO" id="GO:0016874">
    <property type="term" value="F:ligase activity"/>
    <property type="evidence" value="ECO:0007669"/>
    <property type="project" value="UniProtKB-KW"/>
</dbReference>
<keyword evidence="7 14" id="KW-0436">Ligase</keyword>
<dbReference type="SUPFAM" id="SSF82649">
    <property type="entry name" value="SufE/NifU"/>
    <property type="match status" value="1"/>
</dbReference>
<evidence type="ECO:0000313" key="17">
    <source>
        <dbReference type="Proteomes" id="UP000009342"/>
    </source>
</evidence>
<feature type="binding site" evidence="14">
    <location>
        <position position="306"/>
    </location>
    <ligand>
        <name>ATP</name>
        <dbReference type="ChEBI" id="CHEBI:30616"/>
    </ligand>
</feature>
<dbReference type="InterPro" id="IPR004143">
    <property type="entry name" value="BPL_LPL_catalytic"/>
</dbReference>
<sequence>MARAKLKFRLHRAVIVLICLALLVALMQGASWFSQSHQQSRNIQMEELARTLARQVSYSLVPLIKGENPDEKRVGALLRQLTEESRVLDASVYDQQGELIARAGESVNVRDRLALDGKKAGSYFNEQIVQPVQDKSGPIGYLRLTLDTHSLPTEARQVDNTTNILRLMMLLALAIGIVLTRTLLQGKRTRWQQSPFLLTASKSVPEEESEPDAPADDKRAHRVIQWAFFNAGKTPVSSLRLLISDSYDPWFNLAVEECIFRQMPATQRVLFLWRNADTVVIGRAQNPWKECNTRRMEEDNVRLARRSSGGGAVFHDLGNTCFTFMAGKPEYDKSVSTTIVINALAQLGVQASASGRNDLVVETAEGPRKISGSAYRETMDRGFHHGTLLLNADLSRLANYLNPDKKKLQAKGITSVRGRVANLNDFRPGITHAQVCEAVMDAFFAYYGEHVSAEVISPDAFPDLPGFAQTFARQSSWEWNFGQAPAFTHQLDERFVWGGVELHFDVEKGHITRTQLFTDSLNPAPLEALASRLSGCVYQADALQHTCEALAAEFPAQAAELREVGAWMAQAVR</sequence>
<dbReference type="Gene3D" id="3.30.930.10">
    <property type="entry name" value="Bira Bifunctional Protein, Domain 2"/>
    <property type="match status" value="1"/>
</dbReference>
<comment type="pathway">
    <text evidence="2 14">Protein modification; protein lipoylation via exogenous pathway; protein N(6)-(lipoyl)lysine from lipoate: step 2/2.</text>
</comment>
<evidence type="ECO:0000256" key="2">
    <source>
        <dbReference type="ARBA" id="ARBA00005085"/>
    </source>
</evidence>
<evidence type="ECO:0000256" key="13">
    <source>
        <dbReference type="ARBA" id="ARBA00048037"/>
    </source>
</evidence>
<keyword evidence="10 14" id="KW-0067">ATP-binding</keyword>
<dbReference type="Pfam" id="PF10437">
    <property type="entry name" value="Lip_prot_lig_C"/>
    <property type="match status" value="1"/>
</dbReference>
<dbReference type="InterPro" id="IPR045864">
    <property type="entry name" value="aa-tRNA-synth_II/BPL/LPL"/>
</dbReference>
<dbReference type="NCBIfam" id="NF008419">
    <property type="entry name" value="PRK11246.1"/>
    <property type="match status" value="1"/>
</dbReference>
<protein>
    <recommendedName>
        <fullName evidence="14">Lipoate-protein ligase A</fullName>
        <ecNumber evidence="14">6.3.1.20</ecNumber>
    </recommendedName>
    <alternativeName>
        <fullName evidence="14">Lipoate--protein ligase</fullName>
    </alternativeName>
</protein>
<comment type="subunit">
    <text evidence="14">Monomer.</text>
</comment>
<evidence type="ECO:0000313" key="16">
    <source>
        <dbReference type="EMBL" id="CCJ80553.1"/>
    </source>
</evidence>
<dbReference type="EC" id="6.3.1.20" evidence="14"/>
<gene>
    <name evidence="14" type="primary">lplA</name>
    <name evidence="16" type="ORF">BN134_1271</name>
</gene>
<dbReference type="CDD" id="cd16443">
    <property type="entry name" value="LplA"/>
    <property type="match status" value="1"/>
</dbReference>
<dbReference type="InterPro" id="IPR019305">
    <property type="entry name" value="Uncharacterised_Smp"/>
</dbReference>
<organism evidence="16 17">
    <name type="scientific">Cronobacter dublinensis 1210</name>
    <dbReference type="NCBI Taxonomy" id="1208656"/>
    <lineage>
        <taxon>Bacteria</taxon>
        <taxon>Pseudomonadati</taxon>
        <taxon>Pseudomonadota</taxon>
        <taxon>Gammaproteobacteria</taxon>
        <taxon>Enterobacterales</taxon>
        <taxon>Enterobacteriaceae</taxon>
        <taxon>Cronobacter</taxon>
    </lineage>
</organism>
<feature type="domain" description="BPL/LPL catalytic" evidence="15">
    <location>
        <begin position="264"/>
        <end position="451"/>
    </location>
</feature>
<dbReference type="SUPFAM" id="SSF55681">
    <property type="entry name" value="Class II aaRS and biotin synthetases"/>
    <property type="match status" value="1"/>
</dbReference>
<dbReference type="PROSITE" id="PS51733">
    <property type="entry name" value="BPL_LPL_CATALYTIC"/>
    <property type="match status" value="1"/>
</dbReference>
<comment type="function">
    <text evidence="14">Catalyzes both the ATP-dependent activation of exogenously supplied lipoate to lipoyl-AMP and the transfer of the activated lipoyl onto the lipoyl domains of lipoate-dependent enzymes.</text>
</comment>
<dbReference type="InterPro" id="IPR019491">
    <property type="entry name" value="Lipoate_protein_ligase_C"/>
</dbReference>
<reference evidence="17" key="1">
    <citation type="journal article" date="2012" name="PLoS ONE">
        <title>Comparative analysis of genome sequences covering the seven cronobacter species.</title>
        <authorList>
            <person name="Joseph S."/>
            <person name="Desai P."/>
            <person name="Ji Y."/>
            <person name="Cummings C.A."/>
            <person name="Shih R."/>
            <person name="Degoricija L."/>
            <person name="Rico A."/>
            <person name="Brzoska P."/>
            <person name="Hamby S.E."/>
            <person name="Masood N."/>
            <person name="Hariri S."/>
            <person name="Sonbol H."/>
            <person name="Chuzhanova N."/>
            <person name="McClelland M."/>
            <person name="Furtado M.R."/>
            <person name="Forsythe S.J."/>
        </authorList>
    </citation>
    <scope>NUCLEOTIDE SEQUENCE [LARGE SCALE GENOMIC DNA]</scope>
    <source>
        <strain evidence="17">1210</strain>
    </source>
</reference>
<name>A0ABP1W7J7_9ENTR</name>
<feature type="binding site" evidence="14">
    <location>
        <position position="369"/>
    </location>
    <ligand>
        <name>(R)-lipoate</name>
        <dbReference type="ChEBI" id="CHEBI:83088"/>
    </ligand>
</feature>
<dbReference type="Pfam" id="PF10144">
    <property type="entry name" value="SMP_2"/>
    <property type="match status" value="1"/>
</dbReference>
<comment type="similarity">
    <text evidence="4">Belongs to the Smp family.</text>
</comment>
<evidence type="ECO:0000259" key="15">
    <source>
        <dbReference type="PROSITE" id="PS51733"/>
    </source>
</evidence>
<keyword evidence="12" id="KW-0472">Membrane</keyword>
<feature type="binding site" evidence="14">
    <location>
        <begin position="311"/>
        <end position="314"/>
    </location>
    <ligand>
        <name>ATP</name>
        <dbReference type="ChEBI" id="CHEBI:30616"/>
    </ligand>
</feature>
<keyword evidence="8" id="KW-0812">Transmembrane</keyword>
<dbReference type="Proteomes" id="UP000009342">
    <property type="component" value="Unassembled WGS sequence"/>
</dbReference>
<comment type="pathway">
    <text evidence="3 14">Protein modification; protein lipoylation via exogenous pathway; protein N(6)-(lipoyl)lysine from lipoate: step 1/2.</text>
</comment>
<dbReference type="NCBIfam" id="TIGR00545">
    <property type="entry name" value="lipoyltrans"/>
    <property type="match status" value="1"/>
</dbReference>
<dbReference type="Gene3D" id="3.30.390.50">
    <property type="entry name" value="CO dehydrogenase flavoprotein, C-terminal domain"/>
    <property type="match status" value="1"/>
</dbReference>
<evidence type="ECO:0000256" key="1">
    <source>
        <dbReference type="ARBA" id="ARBA00004236"/>
    </source>
</evidence>
<dbReference type="PANTHER" id="PTHR12561">
    <property type="entry name" value="LIPOATE-PROTEIN LIGASE"/>
    <property type="match status" value="1"/>
</dbReference>
<feature type="binding site" evidence="14">
    <location>
        <position position="369"/>
    </location>
    <ligand>
        <name>ATP</name>
        <dbReference type="ChEBI" id="CHEBI:30616"/>
    </ligand>
</feature>
<dbReference type="InterPro" id="IPR004562">
    <property type="entry name" value="LipoylTrfase_LipoateP_Ligase"/>
</dbReference>
<evidence type="ECO:0000256" key="12">
    <source>
        <dbReference type="ARBA" id="ARBA00023136"/>
    </source>
</evidence>
<keyword evidence="5" id="KW-1003">Cell membrane</keyword>
<dbReference type="HAMAP" id="MF_01602">
    <property type="entry name" value="LplA"/>
    <property type="match status" value="1"/>
</dbReference>
<comment type="caution">
    <text evidence="16">The sequence shown here is derived from an EMBL/GenBank/DDBJ whole genome shotgun (WGS) entry which is preliminary data.</text>
</comment>
<accession>A0ABP1W7J7</accession>
<evidence type="ECO:0000256" key="6">
    <source>
        <dbReference type="ARBA" id="ARBA00022490"/>
    </source>
</evidence>
<dbReference type="InterPro" id="IPR023741">
    <property type="entry name" value="Lipoate_ligase_A"/>
</dbReference>
<keyword evidence="9 14" id="KW-0547">Nucleotide-binding</keyword>
<comment type="similarity">
    <text evidence="14">Belongs to the LplA family.</text>
</comment>
<evidence type="ECO:0000256" key="9">
    <source>
        <dbReference type="ARBA" id="ARBA00022741"/>
    </source>
</evidence>
<dbReference type="PANTHER" id="PTHR12561:SF3">
    <property type="entry name" value="LIPOYLTRANSFERASE 1, MITOCHONDRIAL"/>
    <property type="match status" value="1"/>
</dbReference>
<evidence type="ECO:0000256" key="4">
    <source>
        <dbReference type="ARBA" id="ARBA00005362"/>
    </source>
</evidence>
<keyword evidence="6 14" id="KW-0963">Cytoplasm</keyword>
<comment type="miscellaneous">
    <text evidence="14">In the transfer reaction, the free carboxyl group of lipoic acid is attached via an amide linkage to the epsilon-amino group of a specific lysine residue of lipoyl domains of lipoate-dependent enzymes.</text>
</comment>
<dbReference type="EMBL" id="CAKZ01000062">
    <property type="protein sequence ID" value="CCJ80553.1"/>
    <property type="molecule type" value="Genomic_DNA"/>
</dbReference>
<keyword evidence="11" id="KW-1133">Transmembrane helix</keyword>
<comment type="catalytic activity">
    <reaction evidence="13 14">
        <text>L-lysyl-[lipoyl-carrier protein] + (R)-lipoate + ATP = N(6)-[(R)-lipoyl]-L-lysyl-[lipoyl-carrier protein] + AMP + diphosphate + H(+)</text>
        <dbReference type="Rhea" id="RHEA:49288"/>
        <dbReference type="Rhea" id="RHEA-COMP:10500"/>
        <dbReference type="Rhea" id="RHEA-COMP:10502"/>
        <dbReference type="ChEBI" id="CHEBI:15378"/>
        <dbReference type="ChEBI" id="CHEBI:29969"/>
        <dbReference type="ChEBI" id="CHEBI:30616"/>
        <dbReference type="ChEBI" id="CHEBI:33019"/>
        <dbReference type="ChEBI" id="CHEBI:83088"/>
        <dbReference type="ChEBI" id="CHEBI:83099"/>
        <dbReference type="ChEBI" id="CHEBI:456215"/>
        <dbReference type="EC" id="6.3.1.20"/>
    </reaction>
</comment>
<evidence type="ECO:0000256" key="5">
    <source>
        <dbReference type="ARBA" id="ARBA00022475"/>
    </source>
</evidence>
<evidence type="ECO:0000256" key="11">
    <source>
        <dbReference type="ARBA" id="ARBA00022989"/>
    </source>
</evidence>
<evidence type="ECO:0000256" key="10">
    <source>
        <dbReference type="ARBA" id="ARBA00022840"/>
    </source>
</evidence>
<proteinExistence type="inferred from homology"/>
<evidence type="ECO:0000256" key="3">
    <source>
        <dbReference type="ARBA" id="ARBA00005124"/>
    </source>
</evidence>
<keyword evidence="17" id="KW-1185">Reference proteome</keyword>
<comment type="subcellular location">
    <subcellularLocation>
        <location evidence="1">Cell membrane</location>
    </subcellularLocation>
    <subcellularLocation>
        <location evidence="14">Cytoplasm</location>
    </subcellularLocation>
</comment>
<dbReference type="Pfam" id="PF21948">
    <property type="entry name" value="LplA-B_cat"/>
    <property type="match status" value="1"/>
</dbReference>